<keyword evidence="3" id="KW-1185">Reference proteome</keyword>
<dbReference type="EMBL" id="JARKNE010000013">
    <property type="protein sequence ID" value="KAK5772114.1"/>
    <property type="molecule type" value="Genomic_DNA"/>
</dbReference>
<proteinExistence type="predicted"/>
<evidence type="ECO:0000313" key="2">
    <source>
        <dbReference type="EMBL" id="KAK5772114.1"/>
    </source>
</evidence>
<gene>
    <name evidence="2" type="ORF">PVK06_048385</name>
</gene>
<name>A0ABR0MIH4_GOSAR</name>
<sequence>MRTKLAVPQPSPPLNPPEVPVMPQVNLIQLNKPLVDKFRKYEAEEFRATTNDDAERVKFSLKNTIRLFDELSCTPNECLKCAVSLLRDMTYHWWKTLIYVVPREQVTWDFFQAEFQKKYISQRFIDQKRKEFFELK</sequence>
<dbReference type="Proteomes" id="UP001358586">
    <property type="component" value="Chromosome 13"/>
</dbReference>
<protein>
    <recommendedName>
        <fullName evidence="1">Retrotransposon gag domain-containing protein</fullName>
    </recommendedName>
</protein>
<dbReference type="InterPro" id="IPR005162">
    <property type="entry name" value="Retrotrans_gag_dom"/>
</dbReference>
<reference evidence="2 3" key="1">
    <citation type="submission" date="2023-03" db="EMBL/GenBank/DDBJ databases">
        <title>WGS of Gossypium arboreum.</title>
        <authorList>
            <person name="Yu D."/>
        </authorList>
    </citation>
    <scope>NUCLEOTIDE SEQUENCE [LARGE SCALE GENOMIC DNA]</scope>
    <source>
        <tissue evidence="2">Leaf</tissue>
    </source>
</reference>
<organism evidence="2 3">
    <name type="scientific">Gossypium arboreum</name>
    <name type="common">Tree cotton</name>
    <name type="synonym">Gossypium nanking</name>
    <dbReference type="NCBI Taxonomy" id="29729"/>
    <lineage>
        <taxon>Eukaryota</taxon>
        <taxon>Viridiplantae</taxon>
        <taxon>Streptophyta</taxon>
        <taxon>Embryophyta</taxon>
        <taxon>Tracheophyta</taxon>
        <taxon>Spermatophyta</taxon>
        <taxon>Magnoliopsida</taxon>
        <taxon>eudicotyledons</taxon>
        <taxon>Gunneridae</taxon>
        <taxon>Pentapetalae</taxon>
        <taxon>rosids</taxon>
        <taxon>malvids</taxon>
        <taxon>Malvales</taxon>
        <taxon>Malvaceae</taxon>
        <taxon>Malvoideae</taxon>
        <taxon>Gossypium</taxon>
    </lineage>
</organism>
<accession>A0ABR0MIH4</accession>
<comment type="caution">
    <text evidence="2">The sequence shown here is derived from an EMBL/GenBank/DDBJ whole genome shotgun (WGS) entry which is preliminary data.</text>
</comment>
<evidence type="ECO:0000313" key="3">
    <source>
        <dbReference type="Proteomes" id="UP001358586"/>
    </source>
</evidence>
<dbReference type="Pfam" id="PF03732">
    <property type="entry name" value="Retrotrans_gag"/>
    <property type="match status" value="1"/>
</dbReference>
<feature type="domain" description="Retrotransposon gag" evidence="1">
    <location>
        <begin position="81"/>
        <end position="136"/>
    </location>
</feature>
<evidence type="ECO:0000259" key="1">
    <source>
        <dbReference type="Pfam" id="PF03732"/>
    </source>
</evidence>